<dbReference type="Proteomes" id="UP000268048">
    <property type="component" value="Chromosome"/>
</dbReference>
<evidence type="ECO:0000313" key="3">
    <source>
        <dbReference type="Proteomes" id="UP000268048"/>
    </source>
</evidence>
<evidence type="ECO:0000256" key="1">
    <source>
        <dbReference type="SAM" id="MobiDB-lite"/>
    </source>
</evidence>
<reference evidence="2 3" key="1">
    <citation type="submission" date="2018-03" db="EMBL/GenBank/DDBJ databases">
        <title>Diversity of phytobeneficial traits revealed by whole-genome analysis of worldwide-isolated phenazine-producing Pseudomonas spp.</title>
        <authorList>
            <person name="Biessy A."/>
            <person name="Novinscak A."/>
            <person name="Blom J."/>
            <person name="Leger G."/>
            <person name="Thomashow L.S."/>
            <person name="Cazorla F.M."/>
            <person name="Josic D."/>
            <person name="Filion M."/>
        </authorList>
    </citation>
    <scope>NUCLEOTIDE SEQUENCE [LARGE SCALE GENOMIC DNA]</scope>
    <source>
        <strain evidence="2 3">B25</strain>
    </source>
</reference>
<name>A0A3G7TQ45_9PSED</name>
<gene>
    <name evidence="2" type="ORF">C4K04_2684</name>
</gene>
<protein>
    <submittedName>
        <fullName evidence="2">Uncharacterized protein</fullName>
    </submittedName>
</protein>
<feature type="region of interest" description="Disordered" evidence="1">
    <location>
        <begin position="1"/>
        <end position="31"/>
    </location>
</feature>
<dbReference type="EMBL" id="CP027753">
    <property type="protein sequence ID" value="AZE48356.1"/>
    <property type="molecule type" value="Genomic_DNA"/>
</dbReference>
<evidence type="ECO:0000313" key="2">
    <source>
        <dbReference type="EMBL" id="AZE48356.1"/>
    </source>
</evidence>
<organism evidence="2 3">
    <name type="scientific">Pseudomonas chlororaphis</name>
    <dbReference type="NCBI Taxonomy" id="587753"/>
    <lineage>
        <taxon>Bacteria</taxon>
        <taxon>Pseudomonadati</taxon>
        <taxon>Pseudomonadota</taxon>
        <taxon>Gammaproteobacteria</taxon>
        <taxon>Pseudomonadales</taxon>
        <taxon>Pseudomonadaceae</taxon>
        <taxon>Pseudomonas</taxon>
    </lineage>
</organism>
<dbReference type="AlphaFoldDB" id="A0A3G7TQ45"/>
<proteinExistence type="predicted"/>
<sequence length="63" mass="7124">MTPEMSVATMVDTPSKNSELDPVTPPRAIHATTTNPMTTVKINSSNCSRFRLKELMLIFWTKR</sequence>
<accession>A0A3G7TQ45</accession>